<evidence type="ECO:0000256" key="5">
    <source>
        <dbReference type="ARBA" id="ARBA00023026"/>
    </source>
</evidence>
<dbReference type="InterPro" id="IPR050708">
    <property type="entry name" value="T6SS_VgrG/RHS"/>
</dbReference>
<feature type="signal peptide" evidence="6">
    <location>
        <begin position="1"/>
        <end position="20"/>
    </location>
</feature>
<dbReference type="SUPFAM" id="SSF69318">
    <property type="entry name" value="Integrin alpha N-terminal domain"/>
    <property type="match status" value="2"/>
</dbReference>
<dbReference type="InterPro" id="IPR003284">
    <property type="entry name" value="Sal_SpvB"/>
</dbReference>
<evidence type="ECO:0000313" key="8">
    <source>
        <dbReference type="EMBL" id="QSQ22933.1"/>
    </source>
</evidence>
<organism evidence="8 9">
    <name type="scientific">Pyxidicoccus parkwayensis</name>
    <dbReference type="NCBI Taxonomy" id="2813578"/>
    <lineage>
        <taxon>Bacteria</taxon>
        <taxon>Pseudomonadati</taxon>
        <taxon>Myxococcota</taxon>
        <taxon>Myxococcia</taxon>
        <taxon>Myxococcales</taxon>
        <taxon>Cystobacterineae</taxon>
        <taxon>Myxococcaceae</taxon>
        <taxon>Pyxidicoccus</taxon>
    </lineage>
</organism>
<gene>
    <name evidence="8" type="ORF">JY651_48905</name>
</gene>
<evidence type="ECO:0000256" key="1">
    <source>
        <dbReference type="ARBA" id="ARBA00004613"/>
    </source>
</evidence>
<dbReference type="PROSITE" id="PS51257">
    <property type="entry name" value="PROKAR_LIPOPROTEIN"/>
    <property type="match status" value="1"/>
</dbReference>
<dbReference type="PANTHER" id="PTHR32305:SF15">
    <property type="entry name" value="PROTEIN RHSA-RELATED"/>
    <property type="match status" value="1"/>
</dbReference>
<name>A0ABX7NWT8_9BACT</name>
<dbReference type="EMBL" id="CP071090">
    <property type="protein sequence ID" value="QSQ22933.1"/>
    <property type="molecule type" value="Genomic_DNA"/>
</dbReference>
<evidence type="ECO:0000256" key="2">
    <source>
        <dbReference type="ARBA" id="ARBA00022525"/>
    </source>
</evidence>
<comment type="subcellular location">
    <subcellularLocation>
        <location evidence="1">Secreted</location>
    </subcellularLocation>
</comment>
<evidence type="ECO:0000256" key="3">
    <source>
        <dbReference type="ARBA" id="ARBA00022729"/>
    </source>
</evidence>
<dbReference type="RefSeq" id="WP_206724509.1">
    <property type="nucleotide sequence ID" value="NZ_CP071090.1"/>
</dbReference>
<feature type="domain" description="Teneurin-like YD-shell" evidence="7">
    <location>
        <begin position="1612"/>
        <end position="1947"/>
    </location>
</feature>
<dbReference type="InterPro" id="IPR028994">
    <property type="entry name" value="Integrin_alpha_N"/>
</dbReference>
<dbReference type="Pfam" id="PF25023">
    <property type="entry name" value="TEN_YD-shell"/>
    <property type="match status" value="1"/>
</dbReference>
<accession>A0ABX7NWT8</accession>
<reference evidence="8 9" key="1">
    <citation type="submission" date="2021-02" db="EMBL/GenBank/DDBJ databases">
        <title>De Novo genome assembly of isolated myxobacteria.</title>
        <authorList>
            <person name="Stevens D.C."/>
        </authorList>
    </citation>
    <scope>NUCLEOTIDE SEQUENCE [LARGE SCALE GENOMIC DNA]</scope>
    <source>
        <strain evidence="9">SCPEA02</strain>
    </source>
</reference>
<dbReference type="PANTHER" id="PTHR32305">
    <property type="match status" value="1"/>
</dbReference>
<evidence type="ECO:0000313" key="9">
    <source>
        <dbReference type="Proteomes" id="UP000662747"/>
    </source>
</evidence>
<protein>
    <submittedName>
        <fullName evidence="8">VCBS repeat-containing protein</fullName>
    </submittedName>
</protein>
<keyword evidence="2" id="KW-0964">Secreted</keyword>
<keyword evidence="5" id="KW-0843">Virulence</keyword>
<dbReference type="Gene3D" id="2.180.10.10">
    <property type="entry name" value="RHS repeat-associated core"/>
    <property type="match status" value="2"/>
</dbReference>
<evidence type="ECO:0000256" key="6">
    <source>
        <dbReference type="SAM" id="SignalP"/>
    </source>
</evidence>
<dbReference type="InterPro" id="IPR013517">
    <property type="entry name" value="FG-GAP"/>
</dbReference>
<dbReference type="Proteomes" id="UP000662747">
    <property type="component" value="Chromosome"/>
</dbReference>
<feature type="chain" id="PRO_5045226423" evidence="6">
    <location>
        <begin position="21"/>
        <end position="2252"/>
    </location>
</feature>
<dbReference type="Pfam" id="PF13517">
    <property type="entry name" value="FG-GAP_3"/>
    <property type="match status" value="2"/>
</dbReference>
<dbReference type="Gene3D" id="2.130.10.130">
    <property type="entry name" value="Integrin alpha, N-terminal"/>
    <property type="match status" value="2"/>
</dbReference>
<keyword evidence="4" id="KW-0677">Repeat</keyword>
<dbReference type="NCBIfam" id="TIGR03696">
    <property type="entry name" value="Rhs_assc_core"/>
    <property type="match status" value="1"/>
</dbReference>
<sequence>MKRILSVLTLVAYCTQMAVSCGYALDAPGSQEFEGPASTTHVRLTGDQELPTPQDVVVRSELSGDGLVPGVVAGGLSVTPDGAATYHVPLWVPQGRAGVQPSLALDYNSRSGNGLLGVGWNLSGLSQVVRCNKTLAQDGAPAPVRFDSTDAFCLDGKRLLQLGNTSAGEKTYTTEVEEFSHIVAHQEDTLGPLWFEVQLKNGLVLEYGREGASRIEGYRMRFEPVSSDAMDARVVGNHTAQSVRYGWSLSRVRDRHGNYMLVEYELRAHGSASTGFGYEQLPVAIRYTGSSTDSTVATPRRSVLFYYKPTERPDRIEGYVSGFRLVSVRLLESIHMWGPGWGTGPMRRYKLGYHNNSVSGRSLLEKLEECDANGDCKRPTIFSWELGTPGTGRVEQVPPIDPYFLRVKVSSALPYIAGSSGYPDTEGFYPAPDFWTLQALDVNGDGRDDLIYRFSPLISGKLQPPRWYLRLNTNGRDFGPATELLALSPARAGDGADDLRTVDLNNDGKVDVVNLFLPDTQSGINGEYRPFLSNGTGFTEMQGDTFDFWFDQSSPVRVPPLHVADLDGNGLPDMVRSVTQGTSGSPFPREWAARLTQVDAQGTPVFPSAHQRTGVAAGLDHAGYAVDVDGDGAMELLVREPDSATADDYSRFLVALGRTASGTIGKKLTTTLSTLPVPNSTYVNFIYRQHWFMDINGDGLPDSVSAKRQPQGQDDAGNIEISINTGNGFSPPVTQVLPAGAEVSFSRRDPRHRFIDVGVRVMDFNMDGKQDLLLTDGGYGVSLRDKHVVLESTGTGFIVRPLKIPVGQSTGYGNVISVSTEDPSKTSLKGSGWGMKFTQLLDANGDGLTDIIQMEEGELVLYVRTSYKPDLLKKVEDGFQNEVTVSYDSVTYGDPSYTAAFHTPATCTWPQSCNMRGQWLVWRHVERGAGLHGGIDRDFLYTYEGGRTDLRGRGWLGFAKRTVQDVDASQETTSLYRNDKLTQGFYLEAHRPYEETTKVVLEPGNVDFFRRTTEFSSRSTAGGRGIFPYVSKVSELEVSGDYGTLRYQESADQYDTYGNLTLHEEVAKDGTRLVTSTTYDNYPVQGDHLLGLQRRQMVTSTTPAGQSVTRTKELQYCDGALCQPTSNLPRRLITEPDAVSPEWEDVRLETVFTYNGLGLPTQVVSTDAAGRKRRMEHHYDAYERMLPVAQIVYPTDDPNGPVLRTDYAYLQGMGLPAVRQNPNGLQTRWFYDAFGRPRAENGPDAGDFTVSYSEENGLPLVTTREVNVSTCGANAYGLNFATCTPNGTEAQVRYDSLGREFLRRTRGFNGEWMVVDTEYDGLGRVEKVSMPHTILGPVLKKRFEYDKRGRLRFAYNPDGTYQEKLYQGLRTLHWDEKRNQAILVEDDLGRVVQSTNVTSTGNVLTRYEYGPFGLPRYITDTAGNRTELEYDRLGRRTLLNDPDSGVRQTAYTAFGDVRWQTDGNGNTVTHTYDGLGRTLTEANQPPAGGTAQVTTFVWDTAPNGLGALHTATSPDGVVQAYEYDTLSRPAHERWSIQGQEYRLSRTYDAQGRLQTVGYPEVAGRARMGVLYNYNLQGDVQSVQDINTGHTYWMATSRNASGLLTGESFGNGVNSTRRYDALNQLRFIETSGPSGDVQRLAYDYEANGNLRTRVDRLLQVTEDFQYDALDRLTQWKVSKGCNNAAFTYEYDAMGNLSYRTSKLGNSANAPIEAIGYIYGAGPAGPHAVTSAGADAYAYDNNGNLNRRQLGVGGLRELGYTYFNLPKKATEGARQWMFGYDAGHQRAFKQSNDGARTVYAGGLYEKRTKPDGTTSHIFYVAGPERVVAQVEWTDVPTPGTTVVAYLHLDHLGSVESVTTDGGMVVAHHKYDPFGLRKNPTNPALPFIGSATNLRLGFTGHEEDDEVGLINMKGRMYDPKLARFLSPDPVVQAPFFGQSLNRYSYVLNNPLRFTDPTGFQAVGPTTEVHPESAFEPEVFVAGEREREPLSDFWRSGPGMSVEPVVGAADPNGSRISGLEKAVYGVNGLLTGVAMGMGTAYALGALSAVCPPCAVAAGVGLLAYGVYGLVNGGAKALWDSGERIVQGRGTASDFFGVGAAIGGLASGKLAKPAFLTGQAHGALAVNAVQSTVAAATGVRLRVGQEVQPMERTLDMALDPEVYAYAVARRYGINLRGSRKTITLKFNPSLVSEGKSRQATPTVIEFGPRALRSEADLANTLAHELNHARSWLKGGKAPEPQAYAAGDALEEFIWGLR</sequence>
<dbReference type="InterPro" id="IPR022385">
    <property type="entry name" value="Rhs_assc_core"/>
</dbReference>
<proteinExistence type="predicted"/>
<dbReference type="Pfam" id="PF03534">
    <property type="entry name" value="SpvB"/>
    <property type="match status" value="1"/>
</dbReference>
<dbReference type="InterPro" id="IPR056823">
    <property type="entry name" value="TEN-like_YD-shell"/>
</dbReference>
<keyword evidence="9" id="KW-1185">Reference proteome</keyword>
<evidence type="ECO:0000256" key="4">
    <source>
        <dbReference type="ARBA" id="ARBA00022737"/>
    </source>
</evidence>
<keyword evidence="3 6" id="KW-0732">Signal</keyword>
<evidence type="ECO:0000259" key="7">
    <source>
        <dbReference type="Pfam" id="PF25023"/>
    </source>
</evidence>